<dbReference type="AlphaFoldDB" id="A0A7F8QUZ5"/>
<dbReference type="Proteomes" id="UP000245341">
    <property type="component" value="Unplaced"/>
</dbReference>
<evidence type="ECO:0000313" key="2">
    <source>
        <dbReference type="Proteomes" id="UP000245341"/>
    </source>
</evidence>
<keyword evidence="2" id="KW-1185">Reference proteome</keyword>
<organism evidence="2 3">
    <name type="scientific">Leptonychotes weddellii</name>
    <name type="common">Weddell seal</name>
    <name type="synonym">Otaria weddellii</name>
    <dbReference type="NCBI Taxonomy" id="9713"/>
    <lineage>
        <taxon>Eukaryota</taxon>
        <taxon>Metazoa</taxon>
        <taxon>Chordata</taxon>
        <taxon>Craniata</taxon>
        <taxon>Vertebrata</taxon>
        <taxon>Euteleostomi</taxon>
        <taxon>Mammalia</taxon>
        <taxon>Eutheria</taxon>
        <taxon>Laurasiatheria</taxon>
        <taxon>Carnivora</taxon>
        <taxon>Caniformia</taxon>
        <taxon>Pinnipedia</taxon>
        <taxon>Phocidae</taxon>
        <taxon>Monachinae</taxon>
        <taxon>Lobodontini</taxon>
        <taxon>Leptonychotes</taxon>
    </lineage>
</organism>
<feature type="compositionally biased region" description="Basic and acidic residues" evidence="1">
    <location>
        <begin position="1"/>
        <end position="25"/>
    </location>
</feature>
<protein>
    <submittedName>
        <fullName evidence="3">Uncharacterized protein LOC115941155</fullName>
    </submittedName>
</protein>
<accession>A0A7F8QUZ5</accession>
<gene>
    <name evidence="3" type="primary">LOC115941155</name>
</gene>
<feature type="compositionally biased region" description="Polar residues" evidence="1">
    <location>
        <begin position="65"/>
        <end position="74"/>
    </location>
</feature>
<evidence type="ECO:0000313" key="3">
    <source>
        <dbReference type="RefSeq" id="XP_030884666.1"/>
    </source>
</evidence>
<dbReference type="OrthoDB" id="10448195at2759"/>
<dbReference type="KEGG" id="lww:115941155"/>
<dbReference type="RefSeq" id="XP_030884666.1">
    <property type="nucleotide sequence ID" value="XM_031028806.1"/>
</dbReference>
<feature type="region of interest" description="Disordered" evidence="1">
    <location>
        <begin position="1"/>
        <end position="96"/>
    </location>
</feature>
<dbReference type="GeneID" id="115941155"/>
<evidence type="ECO:0000256" key="1">
    <source>
        <dbReference type="SAM" id="MobiDB-lite"/>
    </source>
</evidence>
<sequence>MQPEERTKISRDKSSSGRERGEKRSAAIYPGALQAPRPQAGGCTGGPGDRSRALTRRDPVPSPQPSTGQAQTVKQPRGSPHPHLGADGGGISERRPRRLPAPLAQLCGPCAQPPPSQRARGAFGRRVWWGEKNGGHSNAADGRWGLRGPEKAGLRGRKLDHPWALEPHRSGPWDDLSVPIGQNLTFSGEQWTEALTGPEGERSPGRRRAERLTGHRRLVLVLPDVDFGRSKWENYVPHLANRKTTLWEDLLAVFRRPVYII</sequence>
<proteinExistence type="predicted"/>
<reference evidence="3" key="1">
    <citation type="submission" date="2025-08" db="UniProtKB">
        <authorList>
            <consortium name="RefSeq"/>
        </authorList>
    </citation>
    <scope>IDENTIFICATION</scope>
    <source>
        <tissue evidence="3">Liver</tissue>
    </source>
</reference>
<feature type="compositionally biased region" description="Basic and acidic residues" evidence="1">
    <location>
        <begin position="49"/>
        <end position="59"/>
    </location>
</feature>
<name>A0A7F8QUZ5_LEPWE</name>